<dbReference type="AlphaFoldDB" id="A0A1D8B128"/>
<sequence>MRSLMQLAEEASSTPLPDKDIDWLHLLLADWQVLADLAAADLVLWLPSDDGRFIAAAHCRPATSTTVHVDDIIGLHLPAAREIELRRAMQTGQVIRSQAARWAGTYSMMETCVPVCHDGTIIAVVTREANLSSPRLSLGFEGWTVAAADTLCQMMARGEYPYDSTPQVSAHGVPRVLDGALLLDAEGRVQQATPNAVSCLRRLGIRSHVTGKVLAQEVTNVIGDDSLIEESMAVVVMGRASWRVEITARASTITMRALPLVNGRKRLGAVVLTRDVSEMHRHRQELMTKDATIREIHHRVKNNLQTVSALLRLQSRRSREDGVKAALAEAERRVQAIATVHAALSHNVNESVDFDEVARTVLRMSGAVASTDHSVKVATSGRFGVIQADQAQALATVLNELVANSVEHGLADCDGRIEVRAERRGDTMTVTVADDGAGFEPGTPMTGLGTQIVKQMVSGELKGNIEWALREGGGTVVTIVMHLDRP</sequence>
<dbReference type="SMART" id="SM00387">
    <property type="entry name" value="HATPase_c"/>
    <property type="match status" value="1"/>
</dbReference>
<dbReference type="GO" id="GO:0004673">
    <property type="term" value="F:protein histidine kinase activity"/>
    <property type="evidence" value="ECO:0007669"/>
    <property type="project" value="UniProtKB-EC"/>
</dbReference>
<keyword evidence="3" id="KW-0597">Phosphoprotein</keyword>
<dbReference type="InterPro" id="IPR036890">
    <property type="entry name" value="HATPase_C_sf"/>
</dbReference>
<dbReference type="STRING" id="178339.BH719_02365"/>
<dbReference type="PANTHER" id="PTHR41523">
    <property type="entry name" value="TWO-COMPONENT SYSTEM SENSOR PROTEIN"/>
    <property type="match status" value="1"/>
</dbReference>
<dbReference type="InterPro" id="IPR005467">
    <property type="entry name" value="His_kinase_dom"/>
</dbReference>
<dbReference type="Proteomes" id="UP000095214">
    <property type="component" value="Chromosome"/>
</dbReference>
<dbReference type="Pfam" id="PF02518">
    <property type="entry name" value="HATPase_c"/>
    <property type="match status" value="1"/>
</dbReference>
<dbReference type="InterPro" id="IPR011102">
    <property type="entry name" value="Sig_transdc_His_kinase_HWE"/>
</dbReference>
<name>A0A1D8B128_9ACTO</name>
<dbReference type="InterPro" id="IPR011495">
    <property type="entry name" value="Sig_transdc_His_kin_sub2_dim/P"/>
</dbReference>
<comment type="catalytic activity">
    <reaction evidence="1">
        <text>ATP + protein L-histidine = ADP + protein N-phospho-L-histidine.</text>
        <dbReference type="EC" id="2.7.13.3"/>
    </reaction>
</comment>
<dbReference type="EMBL" id="CP017298">
    <property type="protein sequence ID" value="AOS46849.1"/>
    <property type="molecule type" value="Genomic_DNA"/>
</dbReference>
<dbReference type="Gene3D" id="3.30.450.280">
    <property type="entry name" value="GAF domain"/>
    <property type="match status" value="1"/>
</dbReference>
<gene>
    <name evidence="9" type="ORF">BH719_02365</name>
</gene>
<organism evidence="9 10">
    <name type="scientific">Pauljensenia hongkongensis</name>
    <dbReference type="NCBI Taxonomy" id="178339"/>
    <lineage>
        <taxon>Bacteria</taxon>
        <taxon>Bacillati</taxon>
        <taxon>Actinomycetota</taxon>
        <taxon>Actinomycetes</taxon>
        <taxon>Actinomycetales</taxon>
        <taxon>Actinomycetaceae</taxon>
        <taxon>Pauljensenia</taxon>
    </lineage>
</organism>
<protein>
    <recommendedName>
        <fullName evidence="2">histidine kinase</fullName>
        <ecNumber evidence="2">2.7.13.3</ecNumber>
    </recommendedName>
</protein>
<evidence type="ECO:0000256" key="2">
    <source>
        <dbReference type="ARBA" id="ARBA00012438"/>
    </source>
</evidence>
<dbReference type="Gene3D" id="3.30.565.10">
    <property type="entry name" value="Histidine kinase-like ATPase, C-terminal domain"/>
    <property type="match status" value="1"/>
</dbReference>
<evidence type="ECO:0000313" key="10">
    <source>
        <dbReference type="Proteomes" id="UP000095214"/>
    </source>
</evidence>
<dbReference type="InterPro" id="IPR038424">
    <property type="entry name" value="H_kinase_PdtaS_GAF_sf"/>
</dbReference>
<evidence type="ECO:0000313" key="9">
    <source>
        <dbReference type="EMBL" id="AOS46849.1"/>
    </source>
</evidence>
<dbReference type="PROSITE" id="PS50109">
    <property type="entry name" value="HIS_KIN"/>
    <property type="match status" value="1"/>
</dbReference>
<dbReference type="OrthoDB" id="9767435at2"/>
<keyword evidence="5" id="KW-0547">Nucleotide-binding</keyword>
<dbReference type="SMART" id="SM00911">
    <property type="entry name" value="HWE_HK"/>
    <property type="match status" value="1"/>
</dbReference>
<keyword evidence="4" id="KW-0808">Transferase</keyword>
<evidence type="ECO:0000256" key="3">
    <source>
        <dbReference type="ARBA" id="ARBA00022553"/>
    </source>
</evidence>
<dbReference type="KEGG" id="phon:BH719_02365"/>
<evidence type="ECO:0000259" key="8">
    <source>
        <dbReference type="PROSITE" id="PS50109"/>
    </source>
</evidence>
<reference evidence="9 10" key="1">
    <citation type="submission" date="2016-09" db="EMBL/GenBank/DDBJ databases">
        <title>Complete genome sequence of Actinomyces hongkongensis HKU8.</title>
        <authorList>
            <person name="Gao Y.-X."/>
            <person name="Zhou Y.-Y."/>
            <person name="Xie Y."/>
            <person name="Wang M."/>
            <person name="Wang S.-J."/>
            <person name="Shen S.-G."/>
        </authorList>
    </citation>
    <scope>NUCLEOTIDE SEQUENCE [LARGE SCALE GENOMIC DNA]</scope>
    <source>
        <strain evidence="9 10">HKU8</strain>
    </source>
</reference>
<evidence type="ECO:0000256" key="7">
    <source>
        <dbReference type="ARBA" id="ARBA00022840"/>
    </source>
</evidence>
<dbReference type="SUPFAM" id="SSF55874">
    <property type="entry name" value="ATPase domain of HSP90 chaperone/DNA topoisomerase II/histidine kinase"/>
    <property type="match status" value="1"/>
</dbReference>
<keyword evidence="7" id="KW-0067">ATP-binding</keyword>
<dbReference type="PANTHER" id="PTHR41523:SF8">
    <property type="entry name" value="ETHYLENE RESPONSE SENSOR PROTEIN"/>
    <property type="match status" value="1"/>
</dbReference>
<feature type="domain" description="Histidine kinase" evidence="8">
    <location>
        <begin position="295"/>
        <end position="485"/>
    </location>
</feature>
<dbReference type="Pfam" id="PF12282">
    <property type="entry name" value="GAF_PdtaS"/>
    <property type="match status" value="1"/>
</dbReference>
<keyword evidence="10" id="KW-1185">Reference proteome</keyword>
<evidence type="ECO:0000256" key="1">
    <source>
        <dbReference type="ARBA" id="ARBA00000085"/>
    </source>
</evidence>
<dbReference type="EC" id="2.7.13.3" evidence="2"/>
<evidence type="ECO:0000256" key="6">
    <source>
        <dbReference type="ARBA" id="ARBA00022777"/>
    </source>
</evidence>
<dbReference type="GO" id="GO:0005524">
    <property type="term" value="F:ATP binding"/>
    <property type="evidence" value="ECO:0007669"/>
    <property type="project" value="UniProtKB-KW"/>
</dbReference>
<dbReference type="RefSeq" id="WP_009743138.1">
    <property type="nucleotide sequence ID" value="NZ_CP017298.1"/>
</dbReference>
<keyword evidence="6 9" id="KW-0418">Kinase</keyword>
<evidence type="ECO:0000256" key="4">
    <source>
        <dbReference type="ARBA" id="ARBA00022679"/>
    </source>
</evidence>
<dbReference type="Gene3D" id="3.30.450.20">
    <property type="entry name" value="PAS domain"/>
    <property type="match status" value="1"/>
</dbReference>
<dbReference type="InterPro" id="IPR003594">
    <property type="entry name" value="HATPase_dom"/>
</dbReference>
<proteinExistence type="predicted"/>
<dbReference type="Pfam" id="PF07568">
    <property type="entry name" value="HisKA_2"/>
    <property type="match status" value="1"/>
</dbReference>
<evidence type="ECO:0000256" key="5">
    <source>
        <dbReference type="ARBA" id="ARBA00022741"/>
    </source>
</evidence>
<dbReference type="InterPro" id="IPR022066">
    <property type="entry name" value="PdtaS_GAF"/>
</dbReference>
<accession>A0A1D8B128</accession>